<organism evidence="1 2">
    <name type="scientific">Sporosarcina quadrami</name>
    <dbReference type="NCBI Taxonomy" id="2762234"/>
    <lineage>
        <taxon>Bacteria</taxon>
        <taxon>Bacillati</taxon>
        <taxon>Bacillota</taxon>
        <taxon>Bacilli</taxon>
        <taxon>Bacillales</taxon>
        <taxon>Caryophanaceae</taxon>
        <taxon>Sporosarcina</taxon>
    </lineage>
</organism>
<dbReference type="EMBL" id="JACSQN010000018">
    <property type="protein sequence ID" value="MBD7985961.1"/>
    <property type="molecule type" value="Genomic_DNA"/>
</dbReference>
<dbReference type="Gene3D" id="3.40.50.1240">
    <property type="entry name" value="Phosphoglycerate mutase-like"/>
    <property type="match status" value="1"/>
</dbReference>
<dbReference type="PANTHER" id="PTHR48100">
    <property type="entry name" value="BROAD-SPECIFICITY PHOSPHATASE YOR283W-RELATED"/>
    <property type="match status" value="1"/>
</dbReference>
<dbReference type="Pfam" id="PF00300">
    <property type="entry name" value="His_Phos_1"/>
    <property type="match status" value="1"/>
</dbReference>
<dbReference type="InterPro" id="IPR013078">
    <property type="entry name" value="His_Pase_superF_clade-1"/>
</dbReference>
<protein>
    <submittedName>
        <fullName evidence="1">Histidine phosphatase family protein</fullName>
    </submittedName>
</protein>
<evidence type="ECO:0000313" key="1">
    <source>
        <dbReference type="EMBL" id="MBD7985961.1"/>
    </source>
</evidence>
<dbReference type="InterPro" id="IPR050275">
    <property type="entry name" value="PGM_Phosphatase"/>
</dbReference>
<dbReference type="SUPFAM" id="SSF53254">
    <property type="entry name" value="Phosphoglycerate mutase-like"/>
    <property type="match status" value="1"/>
</dbReference>
<dbReference type="Proteomes" id="UP000626786">
    <property type="component" value="Unassembled WGS sequence"/>
</dbReference>
<comment type="caution">
    <text evidence="1">The sequence shown here is derived from an EMBL/GenBank/DDBJ whole genome shotgun (WGS) entry which is preliminary data.</text>
</comment>
<dbReference type="PANTHER" id="PTHR48100:SF1">
    <property type="entry name" value="HISTIDINE PHOSPHATASE FAMILY PROTEIN-RELATED"/>
    <property type="match status" value="1"/>
</dbReference>
<keyword evidence="2" id="KW-1185">Reference proteome</keyword>
<name>A0ABR8UD82_9BACL</name>
<dbReference type="InterPro" id="IPR029033">
    <property type="entry name" value="His_PPase_superfam"/>
</dbReference>
<evidence type="ECO:0000313" key="2">
    <source>
        <dbReference type="Proteomes" id="UP000626786"/>
    </source>
</evidence>
<dbReference type="SMART" id="SM00855">
    <property type="entry name" value="PGAM"/>
    <property type="match status" value="1"/>
</dbReference>
<proteinExistence type="predicted"/>
<reference evidence="1 2" key="1">
    <citation type="submission" date="2020-08" db="EMBL/GenBank/DDBJ databases">
        <title>A Genomic Blueprint of the Chicken Gut Microbiome.</title>
        <authorList>
            <person name="Gilroy R."/>
            <person name="Ravi A."/>
            <person name="Getino M."/>
            <person name="Pursley I."/>
            <person name="Horton D.L."/>
            <person name="Alikhan N.-F."/>
            <person name="Baker D."/>
            <person name="Gharbi K."/>
            <person name="Hall N."/>
            <person name="Watson M."/>
            <person name="Adriaenssens E.M."/>
            <person name="Foster-Nyarko E."/>
            <person name="Jarju S."/>
            <person name="Secka A."/>
            <person name="Antonio M."/>
            <person name="Oren A."/>
            <person name="Chaudhuri R."/>
            <person name="La Ragione R.M."/>
            <person name="Hildebrand F."/>
            <person name="Pallen M.J."/>
        </authorList>
    </citation>
    <scope>NUCLEOTIDE SEQUENCE [LARGE SCALE GENOMIC DNA]</scope>
    <source>
        <strain evidence="1 2">Sa2YVA2</strain>
    </source>
</reference>
<sequence length="199" mass="22336">MELLFIRHGQSEADLIDVLEGRADYPLTELGQTQARKMADYIAEQYPPVLILASPLKRASQTASILQEAIGCELKYDDDLMEWHNGVLAGLPMEEAAVKYPLPEGGRPVHIPIEGGESELDLRYRAERILRQVLHDYEGATRIAIVSHGGLISSLIQAFLQLPVGDVVFATGDTGIHMFEIREDLRVVRFMNRQDHLFD</sequence>
<gene>
    <name evidence="1" type="ORF">H9649_15425</name>
</gene>
<dbReference type="CDD" id="cd07067">
    <property type="entry name" value="HP_PGM_like"/>
    <property type="match status" value="1"/>
</dbReference>
<accession>A0ABR8UD82</accession>